<dbReference type="EMBL" id="AKHW03003475">
    <property type="protein sequence ID" value="KYO34429.1"/>
    <property type="molecule type" value="Genomic_DNA"/>
</dbReference>
<reference evidence="9 10" key="1">
    <citation type="journal article" date="2012" name="Genome Biol.">
        <title>Sequencing three crocodilian genomes to illuminate the evolution of archosaurs and amniotes.</title>
        <authorList>
            <person name="St John J.A."/>
            <person name="Braun E.L."/>
            <person name="Isberg S.R."/>
            <person name="Miles L.G."/>
            <person name="Chong A.Y."/>
            <person name="Gongora J."/>
            <person name="Dalzell P."/>
            <person name="Moran C."/>
            <person name="Bed'hom B."/>
            <person name="Abzhanov A."/>
            <person name="Burgess S.C."/>
            <person name="Cooksey A.M."/>
            <person name="Castoe T.A."/>
            <person name="Crawford N.G."/>
            <person name="Densmore L.D."/>
            <person name="Drew J.C."/>
            <person name="Edwards S.V."/>
            <person name="Faircloth B.C."/>
            <person name="Fujita M.K."/>
            <person name="Greenwold M.J."/>
            <person name="Hoffmann F.G."/>
            <person name="Howard J.M."/>
            <person name="Iguchi T."/>
            <person name="Janes D.E."/>
            <person name="Khan S.Y."/>
            <person name="Kohno S."/>
            <person name="de Koning A.J."/>
            <person name="Lance S.L."/>
            <person name="McCarthy F.M."/>
            <person name="McCormack J.E."/>
            <person name="Merchant M.E."/>
            <person name="Peterson D.G."/>
            <person name="Pollock D.D."/>
            <person name="Pourmand N."/>
            <person name="Raney B.J."/>
            <person name="Roessler K.A."/>
            <person name="Sanford J.R."/>
            <person name="Sawyer R.H."/>
            <person name="Schmidt C.J."/>
            <person name="Triplett E.W."/>
            <person name="Tuberville T.D."/>
            <person name="Venegas-Anaya M."/>
            <person name="Howard J.T."/>
            <person name="Jarvis E.D."/>
            <person name="Guillette L.J.Jr."/>
            <person name="Glenn T.C."/>
            <person name="Green R.E."/>
            <person name="Ray D.A."/>
        </authorList>
    </citation>
    <scope>NUCLEOTIDE SEQUENCE [LARGE SCALE GENOMIC DNA]</scope>
    <source>
        <strain evidence="9">KSC_2009_1</strain>
    </source>
</reference>
<dbReference type="InterPro" id="IPR013106">
    <property type="entry name" value="Ig_V-set"/>
</dbReference>
<evidence type="ECO:0000256" key="1">
    <source>
        <dbReference type="ARBA" id="ARBA00004236"/>
    </source>
</evidence>
<dbReference type="SMART" id="SM00409">
    <property type="entry name" value="IG"/>
    <property type="match status" value="1"/>
</dbReference>
<dbReference type="PANTHER" id="PTHR32286:SF10">
    <property type="entry name" value="LYMPHOCYTE ANTIGEN 6 COMPLEX LOCUS PROTEIN G6F"/>
    <property type="match status" value="1"/>
</dbReference>
<dbReference type="InterPro" id="IPR026524">
    <property type="entry name" value="LY6G6d/LY6G6f"/>
</dbReference>
<dbReference type="InterPro" id="IPR007110">
    <property type="entry name" value="Ig-like_dom"/>
</dbReference>
<keyword evidence="5" id="KW-1015">Disulfide bond</keyword>
<dbReference type="PROSITE" id="PS50835">
    <property type="entry name" value="IG_LIKE"/>
    <property type="match status" value="1"/>
</dbReference>
<comment type="caution">
    <text evidence="9">The sequence shown here is derived from an EMBL/GenBank/DDBJ whole genome shotgun (WGS) entry which is preliminary data.</text>
</comment>
<evidence type="ECO:0000256" key="6">
    <source>
        <dbReference type="ARBA" id="ARBA00023180"/>
    </source>
</evidence>
<gene>
    <name evidence="9" type="ORF">Y1Q_0008558</name>
</gene>
<comment type="subcellular location">
    <subcellularLocation>
        <location evidence="1">Cell membrane</location>
    </subcellularLocation>
</comment>
<dbReference type="Pfam" id="PF07686">
    <property type="entry name" value="V-set"/>
    <property type="match status" value="1"/>
</dbReference>
<evidence type="ECO:0000256" key="3">
    <source>
        <dbReference type="ARBA" id="ARBA00022729"/>
    </source>
</evidence>
<protein>
    <recommendedName>
        <fullName evidence="8">Ig-like domain-containing protein</fullName>
    </recommendedName>
</protein>
<dbReference type="SUPFAM" id="SSF48726">
    <property type="entry name" value="Immunoglobulin"/>
    <property type="match status" value="1"/>
</dbReference>
<keyword evidence="2" id="KW-1003">Cell membrane</keyword>
<dbReference type="GO" id="GO:0005886">
    <property type="term" value="C:plasma membrane"/>
    <property type="evidence" value="ECO:0007669"/>
    <property type="project" value="UniProtKB-SubCell"/>
</dbReference>
<evidence type="ECO:0000259" key="8">
    <source>
        <dbReference type="PROSITE" id="PS50835"/>
    </source>
</evidence>
<dbReference type="InterPro" id="IPR003599">
    <property type="entry name" value="Ig_sub"/>
</dbReference>
<evidence type="ECO:0000256" key="7">
    <source>
        <dbReference type="SAM" id="Phobius"/>
    </source>
</evidence>
<dbReference type="Gene3D" id="2.60.40.10">
    <property type="entry name" value="Immunoglobulins"/>
    <property type="match status" value="1"/>
</dbReference>
<dbReference type="PANTHER" id="PTHR32286">
    <property type="entry name" value="LYMPHOCYTE ANTIGEN 6 COMPLEX LOCUS PROTEIN G6F"/>
    <property type="match status" value="1"/>
</dbReference>
<evidence type="ECO:0000256" key="5">
    <source>
        <dbReference type="ARBA" id="ARBA00023157"/>
    </source>
</evidence>
<keyword evidence="6" id="KW-0325">Glycoprotein</keyword>
<sequence length="214" mass="22657">MGHQLEATGRNWCAQDSHVGLVLSCSGLAIQQPSGESRQEVSVAVGASVELPCPVQRHLGAGEQLLWLYRNNSLDLTVAQRLPAPGLGGDQDRLSLLPSQSLLLREVQVGDAGTYWCTLGGTTVTGYELRVVAVPGSSQCPEPQSRDPGVCDTLWAPLAACVAVETLLLLAMGAALWRQRHQGRRAAPPALLFQAPPGPLESKGEASLYENMGA</sequence>
<dbReference type="InterPro" id="IPR036179">
    <property type="entry name" value="Ig-like_dom_sf"/>
</dbReference>
<dbReference type="Proteomes" id="UP000050525">
    <property type="component" value="Unassembled WGS sequence"/>
</dbReference>
<evidence type="ECO:0000256" key="4">
    <source>
        <dbReference type="ARBA" id="ARBA00023136"/>
    </source>
</evidence>
<evidence type="ECO:0000313" key="9">
    <source>
        <dbReference type="EMBL" id="KYO34429.1"/>
    </source>
</evidence>
<keyword evidence="10" id="KW-1185">Reference proteome</keyword>
<evidence type="ECO:0000313" key="10">
    <source>
        <dbReference type="Proteomes" id="UP000050525"/>
    </source>
</evidence>
<keyword evidence="3" id="KW-0732">Signal</keyword>
<keyword evidence="7" id="KW-0812">Transmembrane</keyword>
<accession>A0A151NCT6</accession>
<proteinExistence type="predicted"/>
<keyword evidence="7" id="KW-1133">Transmembrane helix</keyword>
<feature type="domain" description="Ig-like" evidence="8">
    <location>
        <begin position="33"/>
        <end position="119"/>
    </location>
</feature>
<dbReference type="AlphaFoldDB" id="A0A151NCT6"/>
<feature type="transmembrane region" description="Helical" evidence="7">
    <location>
        <begin position="154"/>
        <end position="177"/>
    </location>
</feature>
<dbReference type="InterPro" id="IPR013783">
    <property type="entry name" value="Ig-like_fold"/>
</dbReference>
<evidence type="ECO:0000256" key="2">
    <source>
        <dbReference type="ARBA" id="ARBA00022475"/>
    </source>
</evidence>
<keyword evidence="4 7" id="KW-0472">Membrane</keyword>
<name>A0A151NCT6_ALLMI</name>
<organism evidence="9 10">
    <name type="scientific">Alligator mississippiensis</name>
    <name type="common">American alligator</name>
    <dbReference type="NCBI Taxonomy" id="8496"/>
    <lineage>
        <taxon>Eukaryota</taxon>
        <taxon>Metazoa</taxon>
        <taxon>Chordata</taxon>
        <taxon>Craniata</taxon>
        <taxon>Vertebrata</taxon>
        <taxon>Euteleostomi</taxon>
        <taxon>Archelosauria</taxon>
        <taxon>Archosauria</taxon>
        <taxon>Crocodylia</taxon>
        <taxon>Alligatoridae</taxon>
        <taxon>Alligatorinae</taxon>
        <taxon>Alligator</taxon>
    </lineage>
</organism>